<feature type="region of interest" description="Disordered" evidence="1">
    <location>
        <begin position="62"/>
        <end position="104"/>
    </location>
</feature>
<proteinExistence type="predicted"/>
<gene>
    <name evidence="2" type="ORF">Pcinc_032264</name>
</gene>
<feature type="compositionally biased region" description="Polar residues" evidence="1">
    <location>
        <begin position="68"/>
        <end position="77"/>
    </location>
</feature>
<reference evidence="2" key="1">
    <citation type="submission" date="2023-10" db="EMBL/GenBank/DDBJ databases">
        <title>Genome assemblies of two species of porcelain crab, Petrolisthes cinctipes and Petrolisthes manimaculis (Anomura: Porcellanidae).</title>
        <authorList>
            <person name="Angst P."/>
        </authorList>
    </citation>
    <scope>NUCLEOTIDE SEQUENCE</scope>
    <source>
        <strain evidence="2">PB745_01</strain>
        <tissue evidence="2">Gill</tissue>
    </source>
</reference>
<evidence type="ECO:0000256" key="1">
    <source>
        <dbReference type="SAM" id="MobiDB-lite"/>
    </source>
</evidence>
<accession>A0AAE1EUT6</accession>
<keyword evidence="3" id="KW-1185">Reference proteome</keyword>
<protein>
    <submittedName>
        <fullName evidence="2">Uncharacterized protein</fullName>
    </submittedName>
</protein>
<evidence type="ECO:0000313" key="2">
    <source>
        <dbReference type="EMBL" id="KAK3861814.1"/>
    </source>
</evidence>
<dbReference type="EMBL" id="JAWQEG010004399">
    <property type="protein sequence ID" value="KAK3861814.1"/>
    <property type="molecule type" value="Genomic_DNA"/>
</dbReference>
<sequence>MSYKCYRGHSPGSRDHLAGWTLQSTSTEPWNLGQCFPPGPFQHSAVPVVFRGPVSFPKARYPPPRLLHSTQDVTSGGSRLPLAATGCIHPGVHPRTPPPTRPQW</sequence>
<dbReference type="AlphaFoldDB" id="A0AAE1EUT6"/>
<feature type="compositionally biased region" description="Pro residues" evidence="1">
    <location>
        <begin position="95"/>
        <end position="104"/>
    </location>
</feature>
<organism evidence="2 3">
    <name type="scientific">Petrolisthes cinctipes</name>
    <name type="common">Flat porcelain crab</name>
    <dbReference type="NCBI Taxonomy" id="88211"/>
    <lineage>
        <taxon>Eukaryota</taxon>
        <taxon>Metazoa</taxon>
        <taxon>Ecdysozoa</taxon>
        <taxon>Arthropoda</taxon>
        <taxon>Crustacea</taxon>
        <taxon>Multicrustacea</taxon>
        <taxon>Malacostraca</taxon>
        <taxon>Eumalacostraca</taxon>
        <taxon>Eucarida</taxon>
        <taxon>Decapoda</taxon>
        <taxon>Pleocyemata</taxon>
        <taxon>Anomura</taxon>
        <taxon>Galatheoidea</taxon>
        <taxon>Porcellanidae</taxon>
        <taxon>Petrolisthes</taxon>
    </lineage>
</organism>
<evidence type="ECO:0000313" key="3">
    <source>
        <dbReference type="Proteomes" id="UP001286313"/>
    </source>
</evidence>
<name>A0AAE1EUT6_PETCI</name>
<comment type="caution">
    <text evidence="2">The sequence shown here is derived from an EMBL/GenBank/DDBJ whole genome shotgun (WGS) entry which is preliminary data.</text>
</comment>
<dbReference type="Proteomes" id="UP001286313">
    <property type="component" value="Unassembled WGS sequence"/>
</dbReference>